<dbReference type="GO" id="GO:0008234">
    <property type="term" value="F:cysteine-type peptidase activity"/>
    <property type="evidence" value="ECO:0007669"/>
    <property type="project" value="InterPro"/>
</dbReference>
<keyword evidence="7" id="KW-1185">Reference proteome</keyword>
<keyword evidence="3" id="KW-0378">Hydrolase</keyword>
<comment type="similarity">
    <text evidence="1">Belongs to the peptidase C48 family.</text>
</comment>
<keyword evidence="2" id="KW-0645">Protease</keyword>
<dbReference type="Gene3D" id="3.40.395.10">
    <property type="entry name" value="Adenoviral Proteinase, Chain A"/>
    <property type="match status" value="1"/>
</dbReference>
<feature type="domain" description="Ubiquitin-like protease family profile" evidence="5">
    <location>
        <begin position="414"/>
        <end position="466"/>
    </location>
</feature>
<evidence type="ECO:0000256" key="4">
    <source>
        <dbReference type="SAM" id="MobiDB-lite"/>
    </source>
</evidence>
<dbReference type="InterPro" id="IPR038765">
    <property type="entry name" value="Papain-like_cys_pep_sf"/>
</dbReference>
<name>A0A0E0FBM3_9ORYZ</name>
<dbReference type="Gramene" id="OMERI12G06950.6">
    <property type="protein sequence ID" value="OMERI12G06950.6"/>
    <property type="gene ID" value="OMERI12G06950"/>
</dbReference>
<proteinExistence type="inferred from homology"/>
<evidence type="ECO:0000259" key="5">
    <source>
        <dbReference type="Pfam" id="PF02902"/>
    </source>
</evidence>
<organism evidence="6">
    <name type="scientific">Oryza meridionalis</name>
    <dbReference type="NCBI Taxonomy" id="40149"/>
    <lineage>
        <taxon>Eukaryota</taxon>
        <taxon>Viridiplantae</taxon>
        <taxon>Streptophyta</taxon>
        <taxon>Embryophyta</taxon>
        <taxon>Tracheophyta</taxon>
        <taxon>Spermatophyta</taxon>
        <taxon>Magnoliopsida</taxon>
        <taxon>Liliopsida</taxon>
        <taxon>Poales</taxon>
        <taxon>Poaceae</taxon>
        <taxon>BOP clade</taxon>
        <taxon>Oryzoideae</taxon>
        <taxon>Oryzeae</taxon>
        <taxon>Oryzinae</taxon>
        <taxon>Oryza</taxon>
    </lineage>
</organism>
<dbReference type="EnsemblPlants" id="OMERI12G06950.6">
    <property type="protein sequence ID" value="OMERI12G06950.6"/>
    <property type="gene ID" value="OMERI12G06950"/>
</dbReference>
<reference evidence="6" key="1">
    <citation type="submission" date="2015-04" db="UniProtKB">
        <authorList>
            <consortium name="EnsemblPlants"/>
        </authorList>
    </citation>
    <scope>IDENTIFICATION</scope>
</reference>
<sequence>MAAAAAGPAVVGPTAAEPARGSSSSSAPVRMRSAAPVRESGVSVVVAAAAAAASAEPVVAARAEPARGSSSSVAPVCTRSAVPVRKSGASVVVAAAAAASAAEPGSLNPQPVDGARDITSKLKSKVEMALPSASSKSDFMHVSKKIRCSPRLNKGSASPELDKSNTTHSKKKKCAVKPTVHHNGPMGKSKRACKKELKLDNENAARVETRKNEFTMSSSWTIKEIENTIYCEDGDRQPGKPSGGVPIVDVDEVDMKGQDGHTSHELSENEKYSEQTKCNELAVVMKLRKMKVGGLLAMPITLPTEEQFPGASMMDSVAGNTLIDTTDIAHMLETIVVDDSSQESRPAVTMVPKLTEPIPDGECFPDPGTVPPATKHRAKRSKFSHTSVEAMAELAKGKPTQLIKPIETCNLKMVMSKFAKFNIEELDRMYLPIVKDHHWFLIVISMSTKTVQIYDSIRRPSASKKDHSDLWYNVSSNLQLAIDMQRQVEGKDQFGFTIFPADVELAAQSRSQSRIRSRVPDCRANWQTARAAAESTEESCTEARDSEDDSSGCGGARADEEPRVEDSSGCGGAHTDEESARDSEEDSLGGARAGEERAIPEEDS</sequence>
<evidence type="ECO:0000313" key="7">
    <source>
        <dbReference type="Proteomes" id="UP000008021"/>
    </source>
</evidence>
<feature type="region of interest" description="Disordered" evidence="4">
    <location>
        <begin position="1"/>
        <end position="38"/>
    </location>
</feature>
<reference evidence="6" key="2">
    <citation type="submission" date="2018-05" db="EMBL/GenBank/DDBJ databases">
        <title>OmerRS3 (Oryza meridionalis Reference Sequence Version 3).</title>
        <authorList>
            <person name="Zhang J."/>
            <person name="Kudrna D."/>
            <person name="Lee S."/>
            <person name="Talag J."/>
            <person name="Welchert J."/>
            <person name="Wing R.A."/>
        </authorList>
    </citation>
    <scope>NUCLEOTIDE SEQUENCE [LARGE SCALE GENOMIC DNA]</scope>
    <source>
        <strain evidence="6">cv. OR44</strain>
    </source>
</reference>
<dbReference type="Proteomes" id="UP000008021">
    <property type="component" value="Chromosome 12"/>
</dbReference>
<dbReference type="InterPro" id="IPR003653">
    <property type="entry name" value="Peptidase_C48_C"/>
</dbReference>
<accession>A0A0E0FBM3</accession>
<feature type="compositionally biased region" description="Basic and acidic residues" evidence="4">
    <location>
        <begin position="557"/>
        <end position="566"/>
    </location>
</feature>
<dbReference type="Pfam" id="PF02902">
    <property type="entry name" value="Peptidase_C48"/>
    <property type="match status" value="1"/>
</dbReference>
<protein>
    <recommendedName>
        <fullName evidence="5">Ubiquitin-like protease family profile domain-containing protein</fullName>
    </recommendedName>
</protein>
<evidence type="ECO:0000313" key="6">
    <source>
        <dbReference type="EnsemblPlants" id="OMERI12G06950.6"/>
    </source>
</evidence>
<dbReference type="GO" id="GO:0006508">
    <property type="term" value="P:proteolysis"/>
    <property type="evidence" value="ECO:0007669"/>
    <property type="project" value="UniProtKB-KW"/>
</dbReference>
<evidence type="ECO:0000256" key="1">
    <source>
        <dbReference type="ARBA" id="ARBA00005234"/>
    </source>
</evidence>
<feature type="region of interest" description="Disordered" evidence="4">
    <location>
        <begin position="530"/>
        <end position="604"/>
    </location>
</feature>
<dbReference type="AlphaFoldDB" id="A0A0E0FBM3"/>
<dbReference type="SUPFAM" id="SSF54001">
    <property type="entry name" value="Cysteine proteinases"/>
    <property type="match status" value="1"/>
</dbReference>
<evidence type="ECO:0000256" key="2">
    <source>
        <dbReference type="ARBA" id="ARBA00022670"/>
    </source>
</evidence>
<feature type="compositionally biased region" description="Basic and acidic residues" evidence="4">
    <location>
        <begin position="593"/>
        <end position="604"/>
    </location>
</feature>
<feature type="compositionally biased region" description="Acidic residues" evidence="4">
    <location>
        <begin position="535"/>
        <end position="550"/>
    </location>
</feature>
<evidence type="ECO:0000256" key="3">
    <source>
        <dbReference type="ARBA" id="ARBA00022801"/>
    </source>
</evidence>
<feature type="region of interest" description="Disordered" evidence="4">
    <location>
        <begin position="150"/>
        <end position="191"/>
    </location>
</feature>